<evidence type="ECO:0000256" key="2">
    <source>
        <dbReference type="ARBA" id="ARBA00023125"/>
    </source>
</evidence>
<gene>
    <name evidence="6" type="ORF">SAMN02745724_05203</name>
</gene>
<dbReference type="InterPro" id="IPR016032">
    <property type="entry name" value="Sig_transdc_resp-reg_C-effctor"/>
</dbReference>
<dbReference type="InterPro" id="IPR000792">
    <property type="entry name" value="Tscrpt_reg_LuxR_C"/>
</dbReference>
<feature type="domain" description="HTH luxR-type" evidence="4">
    <location>
        <begin position="136"/>
        <end position="201"/>
    </location>
</feature>
<keyword evidence="2 6" id="KW-0238">DNA-binding</keyword>
<evidence type="ECO:0000256" key="1">
    <source>
        <dbReference type="ARBA" id="ARBA00022553"/>
    </source>
</evidence>
<dbReference type="RefSeq" id="WP_091991630.1">
    <property type="nucleotide sequence ID" value="NZ_FOLO01000087.1"/>
</dbReference>
<dbReference type="STRING" id="1123010.SAMN02745724_05203"/>
<evidence type="ECO:0000259" key="4">
    <source>
        <dbReference type="PROSITE" id="PS50043"/>
    </source>
</evidence>
<dbReference type="InterPro" id="IPR058245">
    <property type="entry name" value="NreC/VraR/RcsB-like_REC"/>
</dbReference>
<protein>
    <submittedName>
        <fullName evidence="6">DNA-binding response regulator, NarL/FixJ family, contains REC and HTH domains</fullName>
    </submittedName>
</protein>
<dbReference type="CDD" id="cd06170">
    <property type="entry name" value="LuxR_C_like"/>
    <property type="match status" value="1"/>
</dbReference>
<dbReference type="PANTHER" id="PTHR45566:SF2">
    <property type="entry name" value="NARL SUBFAMILY"/>
    <property type="match status" value="1"/>
</dbReference>
<name>A0A1I1UE92_9GAMM</name>
<evidence type="ECO:0000256" key="3">
    <source>
        <dbReference type="PROSITE-ProRule" id="PRU00169"/>
    </source>
</evidence>
<dbReference type="SUPFAM" id="SSF46894">
    <property type="entry name" value="C-terminal effector domain of the bipartite response regulators"/>
    <property type="match status" value="1"/>
</dbReference>
<dbReference type="GO" id="GO:0003677">
    <property type="term" value="F:DNA binding"/>
    <property type="evidence" value="ECO:0007669"/>
    <property type="project" value="UniProtKB-KW"/>
</dbReference>
<dbReference type="Pfam" id="PF00072">
    <property type="entry name" value="Response_reg"/>
    <property type="match status" value="1"/>
</dbReference>
<dbReference type="SMART" id="SM00448">
    <property type="entry name" value="REC"/>
    <property type="match status" value="1"/>
</dbReference>
<accession>A0A1I1UE92</accession>
<dbReference type="InterPro" id="IPR051015">
    <property type="entry name" value="EvgA-like"/>
</dbReference>
<evidence type="ECO:0000313" key="6">
    <source>
        <dbReference type="EMBL" id="SFD69024.1"/>
    </source>
</evidence>
<dbReference type="GO" id="GO:0000160">
    <property type="term" value="P:phosphorelay signal transduction system"/>
    <property type="evidence" value="ECO:0007669"/>
    <property type="project" value="InterPro"/>
</dbReference>
<dbReference type="SUPFAM" id="SSF52172">
    <property type="entry name" value="CheY-like"/>
    <property type="match status" value="1"/>
</dbReference>
<dbReference type="Gene3D" id="3.40.50.2300">
    <property type="match status" value="1"/>
</dbReference>
<dbReference type="OrthoDB" id="9796655at2"/>
<keyword evidence="1 3" id="KW-0597">Phosphoprotein</keyword>
<dbReference type="Pfam" id="PF00196">
    <property type="entry name" value="GerE"/>
    <property type="match status" value="1"/>
</dbReference>
<dbReference type="PANTHER" id="PTHR45566">
    <property type="entry name" value="HTH-TYPE TRANSCRIPTIONAL REGULATOR YHJB-RELATED"/>
    <property type="match status" value="1"/>
</dbReference>
<dbReference type="PROSITE" id="PS50110">
    <property type="entry name" value="RESPONSE_REGULATORY"/>
    <property type="match status" value="1"/>
</dbReference>
<dbReference type="PROSITE" id="PS50043">
    <property type="entry name" value="HTH_LUXR_2"/>
    <property type="match status" value="1"/>
</dbReference>
<dbReference type="AlphaFoldDB" id="A0A1I1UE92"/>
<evidence type="ECO:0000313" key="7">
    <source>
        <dbReference type="Proteomes" id="UP000198862"/>
    </source>
</evidence>
<feature type="domain" description="Response regulatory" evidence="5">
    <location>
        <begin position="4"/>
        <end position="120"/>
    </location>
</feature>
<organism evidence="6 7">
    <name type="scientific">Pseudoalteromonas denitrificans DSM 6059</name>
    <dbReference type="NCBI Taxonomy" id="1123010"/>
    <lineage>
        <taxon>Bacteria</taxon>
        <taxon>Pseudomonadati</taxon>
        <taxon>Pseudomonadota</taxon>
        <taxon>Gammaproteobacteria</taxon>
        <taxon>Alteromonadales</taxon>
        <taxon>Pseudoalteromonadaceae</taxon>
        <taxon>Pseudoalteromonas</taxon>
    </lineage>
</organism>
<dbReference type="SMART" id="SM00421">
    <property type="entry name" value="HTH_LUXR"/>
    <property type="match status" value="1"/>
</dbReference>
<proteinExistence type="predicted"/>
<dbReference type="PRINTS" id="PR00038">
    <property type="entry name" value="HTHLUXR"/>
</dbReference>
<dbReference type="InterPro" id="IPR011006">
    <property type="entry name" value="CheY-like_superfamily"/>
</dbReference>
<dbReference type="Proteomes" id="UP000198862">
    <property type="component" value="Unassembled WGS sequence"/>
</dbReference>
<evidence type="ECO:0000259" key="5">
    <source>
        <dbReference type="PROSITE" id="PS50110"/>
    </source>
</evidence>
<sequence>MLLKLMIVDDHAIVRSGLSRLLESQSQFQVIETLDSAEALLVKCKTQVPDLVITDLSMPGMGGIELVKRLLLKWPKLKVVIFSIYQNPYLVNRVIELGAKGYISKSSETQVILDGLKAIIRGDVFISSDINMQTELSGSMNKLSAREFDIFKCISEGLGTKQASEKLFLSEKTIANNISIIKRKLNISCSTEMVHIALAEGLFIAEES</sequence>
<reference evidence="6 7" key="1">
    <citation type="submission" date="2016-10" db="EMBL/GenBank/DDBJ databases">
        <authorList>
            <person name="de Groot N.N."/>
        </authorList>
    </citation>
    <scope>NUCLEOTIDE SEQUENCE [LARGE SCALE GENOMIC DNA]</scope>
    <source>
        <strain evidence="6 7">DSM 6059</strain>
    </source>
</reference>
<dbReference type="CDD" id="cd17535">
    <property type="entry name" value="REC_NarL-like"/>
    <property type="match status" value="1"/>
</dbReference>
<dbReference type="GO" id="GO:0006355">
    <property type="term" value="P:regulation of DNA-templated transcription"/>
    <property type="evidence" value="ECO:0007669"/>
    <property type="project" value="InterPro"/>
</dbReference>
<dbReference type="InterPro" id="IPR001789">
    <property type="entry name" value="Sig_transdc_resp-reg_receiver"/>
</dbReference>
<keyword evidence="7" id="KW-1185">Reference proteome</keyword>
<dbReference type="EMBL" id="FOLO01000087">
    <property type="protein sequence ID" value="SFD69024.1"/>
    <property type="molecule type" value="Genomic_DNA"/>
</dbReference>
<feature type="modified residue" description="4-aspartylphosphate" evidence="3">
    <location>
        <position position="55"/>
    </location>
</feature>